<dbReference type="EMBL" id="JABFCT010000011">
    <property type="protein sequence ID" value="KAF5871988.1"/>
    <property type="molecule type" value="Genomic_DNA"/>
</dbReference>
<organism evidence="1 2">
    <name type="scientific">Botrytis fragariae</name>
    <dbReference type="NCBI Taxonomy" id="1964551"/>
    <lineage>
        <taxon>Eukaryota</taxon>
        <taxon>Fungi</taxon>
        <taxon>Dikarya</taxon>
        <taxon>Ascomycota</taxon>
        <taxon>Pezizomycotina</taxon>
        <taxon>Leotiomycetes</taxon>
        <taxon>Helotiales</taxon>
        <taxon>Sclerotiniaceae</taxon>
        <taxon>Botrytis</taxon>
    </lineage>
</organism>
<reference evidence="1 2" key="1">
    <citation type="journal article" date="2020" name="Phytopathology">
        <title>A high-quality genome resource of Botrytis fragariae, a new and rapidly spreading fungal pathogen causing strawberry gray mold in the U.S.A.</title>
        <authorList>
            <person name="Wu Y."/>
            <person name="Saski C.A."/>
            <person name="Schnabel G."/>
            <person name="Xiao S."/>
            <person name="Hu M."/>
        </authorList>
    </citation>
    <scope>NUCLEOTIDE SEQUENCE [LARGE SCALE GENOMIC DNA]</scope>
    <source>
        <strain evidence="1 2">BVB16</strain>
    </source>
</reference>
<name>A0A8H6AQA9_9HELO</name>
<sequence>MKPTNQPTSQPAIQPSSHPANIFKAQHAFGKAGHNINDIIERVHIALEWAEDVDGLERGLEGFGLDGELESWMALKKRKKASYESPPDSLLTHYCAASGMLKMQMIRLID</sequence>
<proteinExistence type="predicted"/>
<dbReference type="OrthoDB" id="3556817at2759"/>
<evidence type="ECO:0000313" key="2">
    <source>
        <dbReference type="Proteomes" id="UP000531561"/>
    </source>
</evidence>
<dbReference type="GeneID" id="59263061"/>
<evidence type="ECO:0000313" key="1">
    <source>
        <dbReference type="EMBL" id="KAF5871988.1"/>
    </source>
</evidence>
<dbReference type="Proteomes" id="UP000531561">
    <property type="component" value="Unassembled WGS sequence"/>
</dbReference>
<accession>A0A8H6AQA9</accession>
<dbReference type="RefSeq" id="XP_037190935.1">
    <property type="nucleotide sequence ID" value="XM_037339369.1"/>
</dbReference>
<comment type="caution">
    <text evidence="1">The sequence shown here is derived from an EMBL/GenBank/DDBJ whole genome shotgun (WGS) entry which is preliminary data.</text>
</comment>
<dbReference type="AlphaFoldDB" id="A0A8H6AQA9"/>
<keyword evidence="2" id="KW-1185">Reference proteome</keyword>
<gene>
    <name evidence="1" type="ORF">Bfra_009015</name>
</gene>
<protein>
    <submittedName>
        <fullName evidence="1">Uncharacterized protein</fullName>
    </submittedName>
</protein>